<dbReference type="SUPFAM" id="SSF53187">
    <property type="entry name" value="Zn-dependent exopeptidases"/>
    <property type="match status" value="1"/>
</dbReference>
<dbReference type="NCBIfam" id="NF002074">
    <property type="entry name" value="PRK00913.1-4"/>
    <property type="match status" value="1"/>
</dbReference>
<dbReference type="PANTHER" id="PTHR11963:SF23">
    <property type="entry name" value="CYTOSOL AMINOPEPTIDASE"/>
    <property type="match status" value="1"/>
</dbReference>
<feature type="binding site" evidence="8">
    <location>
        <position position="270"/>
    </location>
    <ligand>
        <name>Mn(2+)</name>
        <dbReference type="ChEBI" id="CHEBI:29035"/>
        <label>1</label>
    </ligand>
</feature>
<dbReference type="NCBIfam" id="NF002075">
    <property type="entry name" value="PRK00913.2-2"/>
    <property type="match status" value="1"/>
</dbReference>
<evidence type="ECO:0000256" key="2">
    <source>
        <dbReference type="ARBA" id="ARBA00000967"/>
    </source>
</evidence>
<evidence type="ECO:0000256" key="4">
    <source>
        <dbReference type="ARBA" id="ARBA00022438"/>
    </source>
</evidence>
<name>A0ABM5MTC3_RICTP</name>
<dbReference type="NCBIfam" id="NF002077">
    <property type="entry name" value="PRK00913.2-4"/>
    <property type="match status" value="1"/>
</dbReference>
<dbReference type="InterPro" id="IPR043472">
    <property type="entry name" value="Macro_dom-like"/>
</dbReference>
<feature type="domain" description="Cytosol aminopeptidase" evidence="9">
    <location>
        <begin position="345"/>
        <end position="352"/>
    </location>
</feature>
<evidence type="ECO:0000256" key="5">
    <source>
        <dbReference type="ARBA" id="ARBA00022670"/>
    </source>
</evidence>
<protein>
    <recommendedName>
        <fullName evidence="8">Probable cytosol aminopeptidase</fullName>
        <ecNumber evidence="8">3.4.11.1</ecNumber>
    </recommendedName>
    <alternativeName>
        <fullName evidence="8">Leucine aminopeptidase</fullName>
        <shortName evidence="8">LAP</shortName>
        <ecNumber evidence="8">3.4.11.10</ecNumber>
    </alternativeName>
    <alternativeName>
        <fullName evidence="8">Leucyl aminopeptidase</fullName>
    </alternativeName>
</protein>
<feature type="binding site" evidence="8">
    <location>
        <position position="265"/>
    </location>
    <ligand>
        <name>Mn(2+)</name>
        <dbReference type="ChEBI" id="CHEBI:29035"/>
        <label>2</label>
    </ligand>
</feature>
<reference evidence="10" key="1">
    <citation type="submission" date="2012-03" db="EMBL/GenBank/DDBJ databases">
        <authorList>
            <person name="Johnson S.L."/>
            <person name="Sims D."/>
            <person name="Han S."/>
            <person name="Bruce D.C."/>
            <person name="Dasch G.A."/>
        </authorList>
    </citation>
    <scope>NUCLEOTIDE SEQUENCE [LARGE SCALE GENOMIC DNA]</scope>
    <source>
        <strain evidence="10">TH1527</strain>
    </source>
</reference>
<comment type="similarity">
    <text evidence="3 8">Belongs to the peptidase M17 family.</text>
</comment>
<dbReference type="EC" id="3.4.11.10" evidence="8"/>
<dbReference type="PROSITE" id="PS00631">
    <property type="entry name" value="CYTOSOL_AP"/>
    <property type="match status" value="1"/>
</dbReference>
<dbReference type="PRINTS" id="PR00481">
    <property type="entry name" value="LAMNOPPTDASE"/>
</dbReference>
<evidence type="ECO:0000256" key="8">
    <source>
        <dbReference type="HAMAP-Rule" id="MF_00181"/>
    </source>
</evidence>
<evidence type="ECO:0000256" key="3">
    <source>
        <dbReference type="ARBA" id="ARBA00009528"/>
    </source>
</evidence>
<comment type="catalytic activity">
    <reaction evidence="2 8">
        <text>Release of an N-terminal amino acid, preferentially leucine, but not glutamic or aspartic acids.</text>
        <dbReference type="EC" id="3.4.11.10"/>
    </reaction>
</comment>
<dbReference type="InterPro" id="IPR011356">
    <property type="entry name" value="Leucine_aapep/pepB"/>
</dbReference>
<evidence type="ECO:0000259" key="9">
    <source>
        <dbReference type="PROSITE" id="PS00631"/>
    </source>
</evidence>
<keyword evidence="11" id="KW-1185">Reference proteome</keyword>
<accession>A0ABM5MTC3</accession>
<gene>
    <name evidence="8" type="primary">pepA</name>
    <name evidence="10" type="ORF">RTTH1527_00640</name>
</gene>
<feature type="binding site" evidence="8">
    <location>
        <position position="349"/>
    </location>
    <ligand>
        <name>Mn(2+)</name>
        <dbReference type="ChEBI" id="CHEBI:29035"/>
        <label>2</label>
    </ligand>
</feature>
<keyword evidence="8" id="KW-0963">Cytoplasm</keyword>
<organism evidence="10 11">
    <name type="scientific">Rickettsia typhi str. TH1527</name>
    <dbReference type="NCBI Taxonomy" id="1003201"/>
    <lineage>
        <taxon>Bacteria</taxon>
        <taxon>Pseudomonadati</taxon>
        <taxon>Pseudomonadota</taxon>
        <taxon>Alphaproteobacteria</taxon>
        <taxon>Rickettsiales</taxon>
        <taxon>Rickettsiaceae</taxon>
        <taxon>Rickettsieae</taxon>
        <taxon>Rickettsia</taxon>
        <taxon>typhus group</taxon>
    </lineage>
</organism>
<dbReference type="HAMAP" id="MF_00181">
    <property type="entry name" value="Cytosol_peptidase_M17"/>
    <property type="match status" value="1"/>
</dbReference>
<dbReference type="SUPFAM" id="SSF52949">
    <property type="entry name" value="Macro domain-like"/>
    <property type="match status" value="1"/>
</dbReference>
<evidence type="ECO:0000256" key="7">
    <source>
        <dbReference type="ARBA" id="ARBA00023211"/>
    </source>
</evidence>
<feature type="binding site" evidence="8">
    <location>
        <position position="349"/>
    </location>
    <ligand>
        <name>Mn(2+)</name>
        <dbReference type="ChEBI" id="CHEBI:29035"/>
        <label>1</label>
    </ligand>
</feature>
<evidence type="ECO:0000313" key="10">
    <source>
        <dbReference type="EMBL" id="AFE53995.1"/>
    </source>
</evidence>
<proteinExistence type="inferred from homology"/>
<keyword evidence="6 8" id="KW-0378">Hydrolase</keyword>
<comment type="catalytic activity">
    <reaction evidence="1 8">
        <text>Release of an N-terminal amino acid, Xaa-|-Yaa-, in which Xaa is preferably Leu, but may be other amino acids including Pro although not Arg or Lys, and Yaa may be Pro. Amino acid amides and methyl esters are also readily hydrolyzed, but rates on arylamides are exceedingly low.</text>
        <dbReference type="EC" id="3.4.11.1"/>
    </reaction>
</comment>
<keyword evidence="5 8" id="KW-0645">Protease</keyword>
<evidence type="ECO:0000256" key="6">
    <source>
        <dbReference type="ARBA" id="ARBA00022801"/>
    </source>
</evidence>
<dbReference type="InterPro" id="IPR008283">
    <property type="entry name" value="Peptidase_M17_N"/>
</dbReference>
<evidence type="ECO:0000256" key="1">
    <source>
        <dbReference type="ARBA" id="ARBA00000135"/>
    </source>
</evidence>
<feature type="binding site" evidence="8">
    <location>
        <position position="270"/>
    </location>
    <ligand>
        <name>Mn(2+)</name>
        <dbReference type="ChEBI" id="CHEBI:29035"/>
        <label>2</label>
    </ligand>
</feature>
<dbReference type="CDD" id="cd00433">
    <property type="entry name" value="Peptidase_M17"/>
    <property type="match status" value="1"/>
</dbReference>
<sequence>MLNINFVNEESSTNQGLIVFIDEQLKFDTSLMALDQQHYGLISKTIQNKLQFRGNYGQITIVPSVIKSGEVKYLIIVGLGNAEKLTEAKIEELGGKILQHATCAKISTIGLKIMSRINRFTPQTFTSLIASGAFLASYRFHKYKTTLKEVEKFAVESIEIFTDNNSEAIKLFEVKKLIAEAVFFTRDISNEPSNIKTPQVYAERIVDILEPLGVNVDVIGERDIKNLGMGALLGVGQGSQNESKLVVMEYKGGSRDDSTIALVGKGVIFDTGGISLKPSSNMHLMRYDMAGSAAVVGAIIALASQKATVNVVGVVGLVENMQSGNAQRPGDVVVTMSGQTAEVLNTDAEGRLVLADTVWYVQEKFNPKCVIDVATLTGAITVALGSTYAGCFSNNDELADKLIKAGEEVNEKLWRMPLHDDYDAMINSDIADIANIGNVPGAAGSCTAAHFIKRFIKDGVDWAHLDIAGVANSNNASALGPKGAVGYGVRLLEKFIKEYN</sequence>
<dbReference type="InterPro" id="IPR023042">
    <property type="entry name" value="Peptidase_M17_leu_NH2_pept"/>
</dbReference>
<comment type="cofactor">
    <cofactor evidence="8">
        <name>Mn(2+)</name>
        <dbReference type="ChEBI" id="CHEBI:29035"/>
    </cofactor>
    <text evidence="8">Binds 2 manganese ions per subunit.</text>
</comment>
<feature type="active site" evidence="8">
    <location>
        <position position="277"/>
    </location>
</feature>
<comment type="subcellular location">
    <subcellularLocation>
        <location evidence="8">Cytoplasm</location>
    </subcellularLocation>
</comment>
<feature type="binding site" evidence="8">
    <location>
        <position position="347"/>
    </location>
    <ligand>
        <name>Mn(2+)</name>
        <dbReference type="ChEBI" id="CHEBI:29035"/>
        <label>1</label>
    </ligand>
</feature>
<dbReference type="Pfam" id="PF02789">
    <property type="entry name" value="Peptidase_M17_N"/>
    <property type="match status" value="1"/>
</dbReference>
<keyword evidence="8" id="KW-0479">Metal-binding</keyword>
<dbReference type="InterPro" id="IPR000819">
    <property type="entry name" value="Peptidase_M17_C"/>
</dbReference>
<dbReference type="GO" id="GO:0004177">
    <property type="term" value="F:aminopeptidase activity"/>
    <property type="evidence" value="ECO:0007669"/>
    <property type="project" value="UniProtKB-KW"/>
</dbReference>
<dbReference type="RefSeq" id="WP_011190603.1">
    <property type="nucleotide sequence ID" value="NC_017066.1"/>
</dbReference>
<dbReference type="Pfam" id="PF00883">
    <property type="entry name" value="Peptidase_M17"/>
    <property type="match status" value="1"/>
</dbReference>
<comment type="function">
    <text evidence="8">Presumably involved in the processing and regular turnover of intracellular proteins. Catalyzes the removal of unsubstituted N-terminal amino acids from various peptides.</text>
</comment>
<feature type="binding site" evidence="8">
    <location>
        <position position="288"/>
    </location>
    <ligand>
        <name>Mn(2+)</name>
        <dbReference type="ChEBI" id="CHEBI:29035"/>
        <label>2</label>
    </ligand>
</feature>
<dbReference type="NCBIfam" id="NF002073">
    <property type="entry name" value="PRK00913.1-2"/>
    <property type="match status" value="1"/>
</dbReference>
<feature type="active site" evidence="8">
    <location>
        <position position="351"/>
    </location>
</feature>
<evidence type="ECO:0000313" key="11">
    <source>
        <dbReference type="Proteomes" id="UP000007581"/>
    </source>
</evidence>
<dbReference type="PANTHER" id="PTHR11963">
    <property type="entry name" value="LEUCINE AMINOPEPTIDASE-RELATED"/>
    <property type="match status" value="1"/>
</dbReference>
<dbReference type="Gene3D" id="3.40.630.10">
    <property type="entry name" value="Zn peptidases"/>
    <property type="match status" value="1"/>
</dbReference>
<dbReference type="EMBL" id="CP003397">
    <property type="protein sequence ID" value="AFE53995.1"/>
    <property type="molecule type" value="Genomic_DNA"/>
</dbReference>
<dbReference type="EC" id="3.4.11.1" evidence="8"/>
<keyword evidence="7 8" id="KW-0464">Manganese</keyword>
<keyword evidence="4 8" id="KW-0031">Aminopeptidase</keyword>
<dbReference type="Proteomes" id="UP000007581">
    <property type="component" value="Chromosome"/>
</dbReference>
<dbReference type="Gene3D" id="3.40.220.10">
    <property type="entry name" value="Leucine Aminopeptidase, subunit E, domain 1"/>
    <property type="match status" value="1"/>
</dbReference>